<comment type="subunit">
    <text evidence="12">Component of the ubiquinol-cytochrome c oxidoreductase (cytochrome b-c1 complex, complex III, CIII), a multisubunit enzyme composed of 3 respiratory subunits cytochrome b, cytochrome c1 and Rieske protein, 2 core protein subunits, and additional low-molecular weight protein subunits. The complex exists as an obligatory dimer and forms supercomplexes (SCs) in the inner mitochondrial membrane with cytochrome c oxidase (complex IV, CIV).</text>
</comment>
<evidence type="ECO:0000256" key="8">
    <source>
        <dbReference type="ARBA" id="ARBA00023128"/>
    </source>
</evidence>
<evidence type="ECO:0000256" key="5">
    <source>
        <dbReference type="ARBA" id="ARBA00022660"/>
    </source>
</evidence>
<gene>
    <name evidence="13" type="ORF">MN116_002375</name>
</gene>
<dbReference type="PANTHER" id="PTHR12022:SF0">
    <property type="entry name" value="CYTOCHROME B-C1 COMPLEX SUBUNIT 7"/>
    <property type="match status" value="1"/>
</dbReference>
<keyword evidence="14" id="KW-1185">Reference proteome</keyword>
<evidence type="ECO:0000313" key="14">
    <source>
        <dbReference type="Proteomes" id="UP001292079"/>
    </source>
</evidence>
<keyword evidence="6" id="KW-0999">Mitochondrion inner membrane</keyword>
<keyword evidence="9" id="KW-0472">Membrane</keyword>
<evidence type="ECO:0000313" key="13">
    <source>
        <dbReference type="EMBL" id="KAK4475307.1"/>
    </source>
</evidence>
<evidence type="ECO:0000256" key="3">
    <source>
        <dbReference type="ARBA" id="ARBA00016323"/>
    </source>
</evidence>
<proteinExistence type="inferred from homology"/>
<dbReference type="InterPro" id="IPR003197">
    <property type="entry name" value="QCR7"/>
</dbReference>
<keyword evidence="5" id="KW-0679">Respiratory chain</keyword>
<organism evidence="13 14">
    <name type="scientific">Schistosoma mekongi</name>
    <name type="common">Parasitic worm</name>
    <dbReference type="NCBI Taxonomy" id="38744"/>
    <lineage>
        <taxon>Eukaryota</taxon>
        <taxon>Metazoa</taxon>
        <taxon>Spiralia</taxon>
        <taxon>Lophotrochozoa</taxon>
        <taxon>Platyhelminthes</taxon>
        <taxon>Trematoda</taxon>
        <taxon>Digenea</taxon>
        <taxon>Strigeidida</taxon>
        <taxon>Schistosomatoidea</taxon>
        <taxon>Schistosomatidae</taxon>
        <taxon>Schistosoma</taxon>
    </lineage>
</organism>
<comment type="caution">
    <text evidence="13">The sequence shown here is derived from an EMBL/GenBank/DDBJ whole genome shotgun (WGS) entry which is preliminary data.</text>
</comment>
<dbReference type="AlphaFoldDB" id="A0AAE1ZJX7"/>
<comment type="subcellular location">
    <subcellularLocation>
        <location evidence="1">Mitochondrion inner membrane</location>
        <topology evidence="1">Peripheral membrane protein</topology>
        <orientation evidence="1">Matrix side</orientation>
    </subcellularLocation>
</comment>
<evidence type="ECO:0000256" key="4">
    <source>
        <dbReference type="ARBA" id="ARBA00022448"/>
    </source>
</evidence>
<evidence type="ECO:0000256" key="7">
    <source>
        <dbReference type="ARBA" id="ARBA00022982"/>
    </source>
</evidence>
<dbReference type="EMBL" id="JALJAT010000001">
    <property type="protein sequence ID" value="KAK4475307.1"/>
    <property type="molecule type" value="Genomic_DNA"/>
</dbReference>
<dbReference type="InterPro" id="IPR036544">
    <property type="entry name" value="QCR7_sf"/>
</dbReference>
<evidence type="ECO:0000256" key="1">
    <source>
        <dbReference type="ARBA" id="ARBA00004443"/>
    </source>
</evidence>
<dbReference type="GO" id="GO:0005743">
    <property type="term" value="C:mitochondrial inner membrane"/>
    <property type="evidence" value="ECO:0007669"/>
    <property type="project" value="UniProtKB-SubCell"/>
</dbReference>
<evidence type="ECO:0000256" key="9">
    <source>
        <dbReference type="ARBA" id="ARBA00023136"/>
    </source>
</evidence>
<dbReference type="GO" id="GO:0006122">
    <property type="term" value="P:mitochondrial electron transport, ubiquinol to cytochrome c"/>
    <property type="evidence" value="ECO:0007669"/>
    <property type="project" value="InterPro"/>
</dbReference>
<evidence type="ECO:0000256" key="10">
    <source>
        <dbReference type="ARBA" id="ARBA00031021"/>
    </source>
</evidence>
<sequence>MAYLRTGADFIASYRSRLNQLGDLQKKLKLFTLNTGYYNQLGLLKHDWLPHGPVLIEALRRLPRDELEARDFRIARASLLFASKNILPKEQWTTVENDIPYLDPYINVVAKELDDQSSWDNFVNPKIYRERL</sequence>
<protein>
    <recommendedName>
        <fullName evidence="3">Cytochrome b-c1 complex subunit 7</fullName>
    </recommendedName>
    <alternativeName>
        <fullName evidence="10">Complex III subunit VII</fullName>
    </alternativeName>
    <alternativeName>
        <fullName evidence="11">Ubiquinol-cytochrome c reductase complex 14 kDa protein</fullName>
    </alternativeName>
</protein>
<evidence type="ECO:0000256" key="6">
    <source>
        <dbReference type="ARBA" id="ARBA00022792"/>
    </source>
</evidence>
<keyword evidence="4" id="KW-0813">Transport</keyword>
<evidence type="ECO:0000256" key="12">
    <source>
        <dbReference type="ARBA" id="ARBA00038521"/>
    </source>
</evidence>
<evidence type="ECO:0000256" key="2">
    <source>
        <dbReference type="ARBA" id="ARBA00008554"/>
    </source>
</evidence>
<dbReference type="GO" id="GO:0045275">
    <property type="term" value="C:respiratory chain complex III"/>
    <property type="evidence" value="ECO:0007669"/>
    <property type="project" value="InterPro"/>
</dbReference>
<dbReference type="PANTHER" id="PTHR12022">
    <property type="entry name" value="UBIQUINOL-CYTOCHROME C REDUCTASE COMPLEX 14 KD PROTEIN"/>
    <property type="match status" value="1"/>
</dbReference>
<accession>A0AAE1ZJX7</accession>
<keyword evidence="7" id="KW-0249">Electron transport</keyword>
<dbReference type="Pfam" id="PF02271">
    <property type="entry name" value="UCR_14kD"/>
    <property type="match status" value="1"/>
</dbReference>
<comment type="similarity">
    <text evidence="2">Belongs to the UQCRB/QCR7 family.</text>
</comment>
<dbReference type="SUPFAM" id="SSF81524">
    <property type="entry name" value="14 kDa protein of cytochrome bc1 complex (Ubiquinol-cytochrome c reductase)"/>
    <property type="match status" value="1"/>
</dbReference>
<keyword evidence="8" id="KW-0496">Mitochondrion</keyword>
<name>A0AAE1ZJX7_SCHME</name>
<dbReference type="Proteomes" id="UP001292079">
    <property type="component" value="Unassembled WGS sequence"/>
</dbReference>
<evidence type="ECO:0000256" key="11">
    <source>
        <dbReference type="ARBA" id="ARBA00032927"/>
    </source>
</evidence>
<reference evidence="13" key="2">
    <citation type="journal article" date="2023" name="Infect Dis Poverty">
        <title>Chromosome-scale genome of the human blood fluke Schistosoma mekongi and its implications for public health.</title>
        <authorList>
            <person name="Zhou M."/>
            <person name="Xu L."/>
            <person name="Xu D."/>
            <person name="Chen W."/>
            <person name="Khan J."/>
            <person name="Hu Y."/>
            <person name="Huang H."/>
            <person name="Wei H."/>
            <person name="Zhang Y."/>
            <person name="Chusongsang P."/>
            <person name="Tanasarnprasert K."/>
            <person name="Hu X."/>
            <person name="Limpanont Y."/>
            <person name="Lv Z."/>
        </authorList>
    </citation>
    <scope>NUCLEOTIDE SEQUENCE</scope>
    <source>
        <strain evidence="13">LV_2022a</strain>
    </source>
</reference>
<reference evidence="13" key="1">
    <citation type="submission" date="2022-04" db="EMBL/GenBank/DDBJ databases">
        <authorList>
            <person name="Xu L."/>
            <person name="Lv Z."/>
        </authorList>
    </citation>
    <scope>NUCLEOTIDE SEQUENCE</scope>
    <source>
        <strain evidence="13">LV_2022a</strain>
    </source>
</reference>
<dbReference type="Gene3D" id="1.10.1090.10">
    <property type="entry name" value="Cytochrome b-c1 complex subunit 7"/>
    <property type="match status" value="1"/>
</dbReference>